<keyword evidence="5" id="KW-0804">Transcription</keyword>
<sequence>MFGPSRFSSEAQEQLLGDEGPGGPQHSPAAWTNVTTNDLLVQHLLGLYFCWEYPTFASLSKEHFLVDYNAGRHRFCSPLLVNALLAIGAKFTDVPEARQNPDDPGSAGDHFFHEAQRLLALAEIPSLTTIQALNLMALRQASSGNDLSSWHYARQAMRIAIDLDLPSDESSQEHSTNDSYPTMDRQVRAATFWGCLTLEQAWSLCVGRVPQIDLRDVKVPKPIIIYEVDHEDWIPYTDEGHAFNSATRQRSNMRLVFKGFSDLSEIVHQATYMFYARRPPITGRGILDIYTKYLQWYEDLPDELRLGGNSTPTVLFIHLYYHSAVLLLFRPFVNLRITQSPVSSRSVCAEAARNILALVKAYKSLYTLRRVPSFVPYLILTAEVVTIMDARWWPDEDSGLANRDTYFRESIEYLTELATPHHFAHRARSICEFFMERLENEEAYGFDPTTDPEEDRMESEGRFDLAMPEAKTFFRPEHGRATSTTQSGPPTPEVGFHPFPYQGHPLRKIITAAKQATCDGISFESALQKEFKACGFEMG</sequence>
<evidence type="ECO:0000256" key="2">
    <source>
        <dbReference type="ARBA" id="ARBA00022833"/>
    </source>
</evidence>
<proteinExistence type="predicted"/>
<evidence type="ECO:0000259" key="8">
    <source>
        <dbReference type="SMART" id="SM00906"/>
    </source>
</evidence>
<feature type="compositionally biased region" description="Polar residues" evidence="7">
    <location>
        <begin position="1"/>
        <end position="12"/>
    </location>
</feature>
<dbReference type="CDD" id="cd12148">
    <property type="entry name" value="fungal_TF_MHR"/>
    <property type="match status" value="1"/>
</dbReference>
<dbReference type="InterPro" id="IPR007219">
    <property type="entry name" value="XnlR_reg_dom"/>
</dbReference>
<dbReference type="Pfam" id="PF04082">
    <property type="entry name" value="Fungal_trans"/>
    <property type="match status" value="1"/>
</dbReference>
<dbReference type="PANTHER" id="PTHR31313:SF4">
    <property type="entry name" value="CONIDIAL DEVELOPMENT PROTEIN FLUFFY"/>
    <property type="match status" value="1"/>
</dbReference>
<dbReference type="AlphaFoldDB" id="A0AAN8I8E2"/>
<accession>A0AAN8I8E2</accession>
<keyword evidence="10" id="KW-1185">Reference proteome</keyword>
<evidence type="ECO:0000256" key="3">
    <source>
        <dbReference type="ARBA" id="ARBA00023015"/>
    </source>
</evidence>
<name>A0AAN8I8E2_9EURO</name>
<feature type="region of interest" description="Disordered" evidence="7">
    <location>
        <begin position="475"/>
        <end position="496"/>
    </location>
</feature>
<keyword evidence="4" id="KW-0238">DNA-binding</keyword>
<dbReference type="Proteomes" id="UP001316803">
    <property type="component" value="Unassembled WGS sequence"/>
</dbReference>
<evidence type="ECO:0000256" key="6">
    <source>
        <dbReference type="ARBA" id="ARBA00023242"/>
    </source>
</evidence>
<organism evidence="9 10">
    <name type="scientific">Knufia fluminis</name>
    <dbReference type="NCBI Taxonomy" id="191047"/>
    <lineage>
        <taxon>Eukaryota</taxon>
        <taxon>Fungi</taxon>
        <taxon>Dikarya</taxon>
        <taxon>Ascomycota</taxon>
        <taxon>Pezizomycotina</taxon>
        <taxon>Eurotiomycetes</taxon>
        <taxon>Chaetothyriomycetidae</taxon>
        <taxon>Chaetothyriales</taxon>
        <taxon>Trichomeriaceae</taxon>
        <taxon>Knufia</taxon>
    </lineage>
</organism>
<keyword evidence="2" id="KW-0862">Zinc</keyword>
<evidence type="ECO:0000256" key="4">
    <source>
        <dbReference type="ARBA" id="ARBA00023125"/>
    </source>
</evidence>
<gene>
    <name evidence="9" type="ORF">OHC33_001646</name>
</gene>
<evidence type="ECO:0000256" key="5">
    <source>
        <dbReference type="ARBA" id="ARBA00023163"/>
    </source>
</evidence>
<feature type="domain" description="Xylanolytic transcriptional activator regulatory" evidence="8">
    <location>
        <begin position="149"/>
        <end position="228"/>
    </location>
</feature>
<dbReference type="GO" id="GO:0006351">
    <property type="term" value="P:DNA-templated transcription"/>
    <property type="evidence" value="ECO:0007669"/>
    <property type="project" value="InterPro"/>
</dbReference>
<dbReference type="GO" id="GO:0008270">
    <property type="term" value="F:zinc ion binding"/>
    <property type="evidence" value="ECO:0007669"/>
    <property type="project" value="InterPro"/>
</dbReference>
<keyword evidence="3" id="KW-0805">Transcription regulation</keyword>
<evidence type="ECO:0000256" key="1">
    <source>
        <dbReference type="ARBA" id="ARBA00022723"/>
    </source>
</evidence>
<dbReference type="EMBL" id="JAKLMC020000003">
    <property type="protein sequence ID" value="KAK5957274.1"/>
    <property type="molecule type" value="Genomic_DNA"/>
</dbReference>
<dbReference type="PANTHER" id="PTHR31313">
    <property type="entry name" value="TY1 ENHANCER ACTIVATOR"/>
    <property type="match status" value="1"/>
</dbReference>
<dbReference type="GO" id="GO:0003677">
    <property type="term" value="F:DNA binding"/>
    <property type="evidence" value="ECO:0007669"/>
    <property type="project" value="UniProtKB-KW"/>
</dbReference>
<dbReference type="InterPro" id="IPR051615">
    <property type="entry name" value="Transcr_Regulatory_Elem"/>
</dbReference>
<comment type="caution">
    <text evidence="9">The sequence shown here is derived from an EMBL/GenBank/DDBJ whole genome shotgun (WGS) entry which is preliminary data.</text>
</comment>
<dbReference type="SMART" id="SM00906">
    <property type="entry name" value="Fungal_trans"/>
    <property type="match status" value="1"/>
</dbReference>
<protein>
    <recommendedName>
        <fullName evidence="8">Xylanolytic transcriptional activator regulatory domain-containing protein</fullName>
    </recommendedName>
</protein>
<feature type="region of interest" description="Disordered" evidence="7">
    <location>
        <begin position="1"/>
        <end position="29"/>
    </location>
</feature>
<reference evidence="9 10" key="1">
    <citation type="submission" date="2022-12" db="EMBL/GenBank/DDBJ databases">
        <title>Genomic features and morphological characterization of a novel Knufia sp. strain isolated from spacecraft assembly facility.</title>
        <authorList>
            <person name="Teixeira M."/>
            <person name="Chander A.M."/>
            <person name="Stajich J.E."/>
            <person name="Venkateswaran K."/>
        </authorList>
    </citation>
    <scope>NUCLEOTIDE SEQUENCE [LARGE SCALE GENOMIC DNA]</scope>
    <source>
        <strain evidence="9 10">FJI-L2-BK-P2</strain>
    </source>
</reference>
<evidence type="ECO:0000313" key="9">
    <source>
        <dbReference type="EMBL" id="KAK5957274.1"/>
    </source>
</evidence>
<keyword evidence="6" id="KW-0539">Nucleus</keyword>
<evidence type="ECO:0000256" key="7">
    <source>
        <dbReference type="SAM" id="MobiDB-lite"/>
    </source>
</evidence>
<keyword evidence="1" id="KW-0479">Metal-binding</keyword>
<evidence type="ECO:0000313" key="10">
    <source>
        <dbReference type="Proteomes" id="UP001316803"/>
    </source>
</evidence>